<dbReference type="Proteomes" id="UP001417504">
    <property type="component" value="Unassembled WGS sequence"/>
</dbReference>
<evidence type="ECO:0000313" key="2">
    <source>
        <dbReference type="Proteomes" id="UP001417504"/>
    </source>
</evidence>
<accession>A0AAP0JBI5</accession>
<organism evidence="1 2">
    <name type="scientific">Stephania japonica</name>
    <dbReference type="NCBI Taxonomy" id="461633"/>
    <lineage>
        <taxon>Eukaryota</taxon>
        <taxon>Viridiplantae</taxon>
        <taxon>Streptophyta</taxon>
        <taxon>Embryophyta</taxon>
        <taxon>Tracheophyta</taxon>
        <taxon>Spermatophyta</taxon>
        <taxon>Magnoliopsida</taxon>
        <taxon>Ranunculales</taxon>
        <taxon>Menispermaceae</taxon>
        <taxon>Menispermoideae</taxon>
        <taxon>Cissampelideae</taxon>
        <taxon>Stephania</taxon>
    </lineage>
</organism>
<comment type="caution">
    <text evidence="1">The sequence shown here is derived from an EMBL/GenBank/DDBJ whole genome shotgun (WGS) entry which is preliminary data.</text>
</comment>
<reference evidence="1 2" key="1">
    <citation type="submission" date="2024-01" db="EMBL/GenBank/DDBJ databases">
        <title>Genome assemblies of Stephania.</title>
        <authorList>
            <person name="Yang L."/>
        </authorList>
    </citation>
    <scope>NUCLEOTIDE SEQUENCE [LARGE SCALE GENOMIC DNA]</scope>
    <source>
        <strain evidence="1">QJT</strain>
        <tissue evidence="1">Leaf</tissue>
    </source>
</reference>
<name>A0AAP0JBI5_9MAGN</name>
<gene>
    <name evidence="1" type="ORF">Sjap_010992</name>
</gene>
<keyword evidence="2" id="KW-1185">Reference proteome</keyword>
<dbReference type="EMBL" id="JBBNAE010000004">
    <property type="protein sequence ID" value="KAK9130505.1"/>
    <property type="molecule type" value="Genomic_DNA"/>
</dbReference>
<evidence type="ECO:0000313" key="1">
    <source>
        <dbReference type="EMBL" id="KAK9130505.1"/>
    </source>
</evidence>
<protein>
    <submittedName>
        <fullName evidence="1">Uncharacterized protein</fullName>
    </submittedName>
</protein>
<sequence>MAYDLGSRGPIGACLEIQIWVDGFGFWVWVRPSTKRAICSIWDHLWLGISWKVCNGHKVEGMGPLLEESLVDAEQNRVGVGVGFHGSF</sequence>
<dbReference type="AlphaFoldDB" id="A0AAP0JBI5"/>
<proteinExistence type="predicted"/>